<dbReference type="PROSITE" id="PS01162">
    <property type="entry name" value="QOR_ZETA_CRYSTAL"/>
    <property type="match status" value="1"/>
</dbReference>
<evidence type="ECO:0000313" key="2">
    <source>
        <dbReference type="EMBL" id="KOO29198.1"/>
    </source>
</evidence>
<keyword evidence="3" id="KW-1185">Reference proteome</keyword>
<dbReference type="InterPro" id="IPR002364">
    <property type="entry name" value="Quin_OxRdtase/zeta-crystal_CS"/>
</dbReference>
<dbReference type="Pfam" id="PF13602">
    <property type="entry name" value="ADH_zinc_N_2"/>
    <property type="match status" value="1"/>
</dbReference>
<dbReference type="InterPro" id="IPR020843">
    <property type="entry name" value="ER"/>
</dbReference>
<dbReference type="SMART" id="SM00829">
    <property type="entry name" value="PKS_ER"/>
    <property type="match status" value="1"/>
</dbReference>
<dbReference type="InterPro" id="IPR013154">
    <property type="entry name" value="ADH-like_N"/>
</dbReference>
<proteinExistence type="predicted"/>
<sequence>MRAAFAHSYGAPSVITLATDVPMPIPGPEQLLIRVHSTTVNPADCKQRSGNLKLVMKHSFPLAFGQDFAGIVESAPPTSQFKRGDEVYGCTAPRNGCGAEYVAVYEREVVRKPVTLAWDVAAATPTAACTAYRGVVTVGKATEGMRVLVHGASGGVGSAMVQIARRGCGCTVWGTSGPTNRQYVESIGVVAVLDHSQPLASALATAANTPADIHFDLILDAVGGDDLYAASLPFLAKGGRYVSAVGPVRHGGSDRITVGTLLYSAYTLVPRLLFSRRYLLFLSFDVADLGVAELRELITSRELEVRVDPERFELATFANAHAKCETHHSCGRIVVRVTAEEAAWNSPVLAEVLRGTAPM</sequence>
<dbReference type="CDD" id="cd05289">
    <property type="entry name" value="MDR_like_2"/>
    <property type="match status" value="1"/>
</dbReference>
<name>A0A0M0JSN3_9EUKA</name>
<dbReference type="InterPro" id="IPR036291">
    <property type="entry name" value="NAD(P)-bd_dom_sf"/>
</dbReference>
<reference evidence="3" key="1">
    <citation type="journal article" date="2015" name="PLoS Genet.">
        <title>Genome Sequence and Transcriptome Analyses of Chrysochromulina tobin: Metabolic Tools for Enhanced Algal Fitness in the Prominent Order Prymnesiales (Haptophyceae).</title>
        <authorList>
            <person name="Hovde B.T."/>
            <person name="Deodato C.R."/>
            <person name="Hunsperger H.M."/>
            <person name="Ryken S.A."/>
            <person name="Yost W."/>
            <person name="Jha R.K."/>
            <person name="Patterson J."/>
            <person name="Monnat R.J. Jr."/>
            <person name="Barlow S.B."/>
            <person name="Starkenburg S.R."/>
            <person name="Cattolico R.A."/>
        </authorList>
    </citation>
    <scope>NUCLEOTIDE SEQUENCE</scope>
    <source>
        <strain evidence="3">CCMP291</strain>
    </source>
</reference>
<dbReference type="InterPro" id="IPR011032">
    <property type="entry name" value="GroES-like_sf"/>
</dbReference>
<dbReference type="OrthoDB" id="201656at2759"/>
<evidence type="ECO:0000259" key="1">
    <source>
        <dbReference type="SMART" id="SM00829"/>
    </source>
</evidence>
<dbReference type="EMBL" id="JWZX01002449">
    <property type="protein sequence ID" value="KOO29198.1"/>
    <property type="molecule type" value="Genomic_DNA"/>
</dbReference>
<dbReference type="PANTHER" id="PTHR11695">
    <property type="entry name" value="ALCOHOL DEHYDROGENASE RELATED"/>
    <property type="match status" value="1"/>
</dbReference>
<comment type="caution">
    <text evidence="2">The sequence shown here is derived from an EMBL/GenBank/DDBJ whole genome shotgun (WGS) entry which is preliminary data.</text>
</comment>
<dbReference type="GO" id="GO:0005739">
    <property type="term" value="C:mitochondrion"/>
    <property type="evidence" value="ECO:0007669"/>
    <property type="project" value="TreeGrafter"/>
</dbReference>
<gene>
    <name evidence="2" type="ORF">Ctob_011135</name>
</gene>
<dbReference type="GO" id="GO:0008270">
    <property type="term" value="F:zinc ion binding"/>
    <property type="evidence" value="ECO:0007669"/>
    <property type="project" value="InterPro"/>
</dbReference>
<dbReference type="SUPFAM" id="SSF50129">
    <property type="entry name" value="GroES-like"/>
    <property type="match status" value="1"/>
</dbReference>
<dbReference type="SUPFAM" id="SSF51735">
    <property type="entry name" value="NAD(P)-binding Rossmann-fold domains"/>
    <property type="match status" value="1"/>
</dbReference>
<evidence type="ECO:0000313" key="3">
    <source>
        <dbReference type="Proteomes" id="UP000037460"/>
    </source>
</evidence>
<protein>
    <submittedName>
        <fullName evidence="2">Zn-dependent NADPh:quinone reductase</fullName>
    </submittedName>
</protein>
<feature type="domain" description="Enoyl reductase (ER)" evidence="1">
    <location>
        <begin position="10"/>
        <end position="335"/>
    </location>
</feature>
<dbReference type="GO" id="GO:0016491">
    <property type="term" value="F:oxidoreductase activity"/>
    <property type="evidence" value="ECO:0007669"/>
    <property type="project" value="InterPro"/>
</dbReference>
<organism evidence="2 3">
    <name type="scientific">Chrysochromulina tobinii</name>
    <dbReference type="NCBI Taxonomy" id="1460289"/>
    <lineage>
        <taxon>Eukaryota</taxon>
        <taxon>Haptista</taxon>
        <taxon>Haptophyta</taxon>
        <taxon>Prymnesiophyceae</taxon>
        <taxon>Prymnesiales</taxon>
        <taxon>Chrysochromulinaceae</taxon>
        <taxon>Chrysochromulina</taxon>
    </lineage>
</organism>
<dbReference type="AlphaFoldDB" id="A0A0M0JSN3"/>
<dbReference type="Pfam" id="PF08240">
    <property type="entry name" value="ADH_N"/>
    <property type="match status" value="1"/>
</dbReference>
<dbReference type="InterPro" id="IPR050700">
    <property type="entry name" value="YIM1/Zinc_Alcohol_DH_Fams"/>
</dbReference>
<dbReference type="Proteomes" id="UP000037460">
    <property type="component" value="Unassembled WGS sequence"/>
</dbReference>
<dbReference type="PANTHER" id="PTHR11695:SF647">
    <property type="entry name" value="ENOYL REDUCTASE (ER) DOMAIN-CONTAINING PROTEIN"/>
    <property type="match status" value="1"/>
</dbReference>
<dbReference type="Gene3D" id="3.40.50.720">
    <property type="entry name" value="NAD(P)-binding Rossmann-like Domain"/>
    <property type="match status" value="1"/>
</dbReference>
<accession>A0A0M0JSN3</accession>
<dbReference type="Gene3D" id="3.90.180.10">
    <property type="entry name" value="Medium-chain alcohol dehydrogenases, catalytic domain"/>
    <property type="match status" value="1"/>
</dbReference>